<accession>A0A835VW94</accession>
<comment type="catalytic activity">
    <reaction evidence="1">
        <text>[protein]-peptidylproline (omega=180) = [protein]-peptidylproline (omega=0)</text>
        <dbReference type="Rhea" id="RHEA:16237"/>
        <dbReference type="Rhea" id="RHEA-COMP:10747"/>
        <dbReference type="Rhea" id="RHEA-COMP:10748"/>
        <dbReference type="ChEBI" id="CHEBI:83833"/>
        <dbReference type="ChEBI" id="CHEBI:83834"/>
        <dbReference type="EC" id="5.2.1.8"/>
    </reaction>
</comment>
<keyword evidence="1" id="KW-0413">Isomerase</keyword>
<name>A0A835VW94_CHLIN</name>
<dbReference type="EC" id="5.2.1.8" evidence="1"/>
<comment type="caution">
    <text evidence="3">The sequence shown here is derived from an EMBL/GenBank/DDBJ whole genome shotgun (WGS) entry which is preliminary data.</text>
</comment>
<dbReference type="PANTHER" id="PTHR47598">
    <property type="entry name" value="PEPTIDYL-PROLYL CIS-TRANS ISOMERASE FKBP17-2, CHLOROPLASTIC"/>
    <property type="match status" value="1"/>
</dbReference>
<dbReference type="EMBL" id="JAEHOC010000023">
    <property type="protein sequence ID" value="KAG2431712.1"/>
    <property type="molecule type" value="Genomic_DNA"/>
</dbReference>
<dbReference type="InterPro" id="IPR053111">
    <property type="entry name" value="Chloro_FKBP-type_PPIase"/>
</dbReference>
<dbReference type="InterPro" id="IPR046357">
    <property type="entry name" value="PPIase_dom_sf"/>
</dbReference>
<evidence type="ECO:0000313" key="4">
    <source>
        <dbReference type="Proteomes" id="UP000650467"/>
    </source>
</evidence>
<dbReference type="GO" id="GO:0009507">
    <property type="term" value="C:chloroplast"/>
    <property type="evidence" value="ECO:0007669"/>
    <property type="project" value="TreeGrafter"/>
</dbReference>
<evidence type="ECO:0000313" key="3">
    <source>
        <dbReference type="EMBL" id="KAG2431712.1"/>
    </source>
</evidence>
<dbReference type="InterPro" id="IPR001179">
    <property type="entry name" value="PPIase_FKBP_dom"/>
</dbReference>
<organism evidence="3 4">
    <name type="scientific">Chlamydomonas incerta</name>
    <dbReference type="NCBI Taxonomy" id="51695"/>
    <lineage>
        <taxon>Eukaryota</taxon>
        <taxon>Viridiplantae</taxon>
        <taxon>Chlorophyta</taxon>
        <taxon>core chlorophytes</taxon>
        <taxon>Chlorophyceae</taxon>
        <taxon>CS clade</taxon>
        <taxon>Chlamydomonadales</taxon>
        <taxon>Chlamydomonadaceae</taxon>
        <taxon>Chlamydomonas</taxon>
    </lineage>
</organism>
<evidence type="ECO:0000256" key="1">
    <source>
        <dbReference type="PROSITE-ProRule" id="PRU00277"/>
    </source>
</evidence>
<protein>
    <recommendedName>
        <fullName evidence="1">peptidylprolyl isomerase</fullName>
        <ecNumber evidence="1">5.2.1.8</ecNumber>
    </recommendedName>
</protein>
<gene>
    <name evidence="3" type="ORF">HXX76_009211</name>
</gene>
<sequence>MQALSAPSACGVQARVVHRLAPAPFTKGCSQRGCRLSTTARSYGPSSSGDPAPADSILSRRHALALLPGAALVLGLEAAGPGARGAQAKVSIAEVVKGNGKAERDIQVTASGIRMSLVSSGRGDAPATGALVLVDVVGQLEDGTVFLDTRVEGAAPLAFQLGTTNKYVTEGLEQVVQTMKSGDVKLAVVPPSLGYGARGVTFKSGQRVPPNAPLYYEVSLLRCQTFNLGLACCADADFPCIKKPEAELTMTSLAPKQ</sequence>
<reference evidence="3" key="1">
    <citation type="journal article" date="2020" name="bioRxiv">
        <title>Comparative genomics of Chlamydomonas.</title>
        <authorList>
            <person name="Craig R.J."/>
            <person name="Hasan A.R."/>
            <person name="Ness R.W."/>
            <person name="Keightley P.D."/>
        </authorList>
    </citation>
    <scope>NUCLEOTIDE SEQUENCE</scope>
    <source>
        <strain evidence="3">SAG 7.73</strain>
    </source>
</reference>
<dbReference type="AlphaFoldDB" id="A0A835VW94"/>
<feature type="domain" description="PPIase FKBP-type" evidence="2">
    <location>
        <begin position="129"/>
        <end position="224"/>
    </location>
</feature>
<dbReference type="OrthoDB" id="1902587at2759"/>
<keyword evidence="1" id="KW-0697">Rotamase</keyword>
<dbReference type="GO" id="GO:0003755">
    <property type="term" value="F:peptidyl-prolyl cis-trans isomerase activity"/>
    <property type="evidence" value="ECO:0007669"/>
    <property type="project" value="UniProtKB-KW"/>
</dbReference>
<dbReference type="PANTHER" id="PTHR47598:SF1">
    <property type="entry name" value="PEPTIDYL-PROLYL CIS-TRANS ISOMERASE FKBP17-2, CHLOROPLASTIC"/>
    <property type="match status" value="1"/>
</dbReference>
<dbReference type="Pfam" id="PF00254">
    <property type="entry name" value="FKBP_C"/>
    <property type="match status" value="1"/>
</dbReference>
<dbReference type="Gene3D" id="3.10.50.40">
    <property type="match status" value="1"/>
</dbReference>
<evidence type="ECO:0000259" key="2">
    <source>
        <dbReference type="PROSITE" id="PS50059"/>
    </source>
</evidence>
<dbReference type="Proteomes" id="UP000650467">
    <property type="component" value="Unassembled WGS sequence"/>
</dbReference>
<proteinExistence type="predicted"/>
<dbReference type="SUPFAM" id="SSF54534">
    <property type="entry name" value="FKBP-like"/>
    <property type="match status" value="1"/>
</dbReference>
<keyword evidence="4" id="KW-1185">Reference proteome</keyword>
<dbReference type="PROSITE" id="PS50059">
    <property type="entry name" value="FKBP_PPIASE"/>
    <property type="match status" value="1"/>
</dbReference>